<gene>
    <name evidence="2" type="ORF">GWK47_046540</name>
</gene>
<dbReference type="EMBL" id="JACEEZ010011235">
    <property type="protein sequence ID" value="KAG0721407.1"/>
    <property type="molecule type" value="Genomic_DNA"/>
</dbReference>
<reference evidence="2" key="1">
    <citation type="submission" date="2020-07" db="EMBL/GenBank/DDBJ databases">
        <title>The High-quality genome of the commercially important snow crab, Chionoecetes opilio.</title>
        <authorList>
            <person name="Jeong J.-H."/>
            <person name="Ryu S."/>
        </authorList>
    </citation>
    <scope>NUCLEOTIDE SEQUENCE</scope>
    <source>
        <strain evidence="2">MADBK_172401_WGS</strain>
        <tissue evidence="2">Digestive gland</tissue>
    </source>
</reference>
<organism evidence="2 3">
    <name type="scientific">Chionoecetes opilio</name>
    <name type="common">Atlantic snow crab</name>
    <name type="synonym">Cancer opilio</name>
    <dbReference type="NCBI Taxonomy" id="41210"/>
    <lineage>
        <taxon>Eukaryota</taxon>
        <taxon>Metazoa</taxon>
        <taxon>Ecdysozoa</taxon>
        <taxon>Arthropoda</taxon>
        <taxon>Crustacea</taxon>
        <taxon>Multicrustacea</taxon>
        <taxon>Malacostraca</taxon>
        <taxon>Eumalacostraca</taxon>
        <taxon>Eucarida</taxon>
        <taxon>Decapoda</taxon>
        <taxon>Pleocyemata</taxon>
        <taxon>Brachyura</taxon>
        <taxon>Eubrachyura</taxon>
        <taxon>Majoidea</taxon>
        <taxon>Majidae</taxon>
        <taxon>Chionoecetes</taxon>
    </lineage>
</organism>
<comment type="caution">
    <text evidence="2">The sequence shown here is derived from an EMBL/GenBank/DDBJ whole genome shotgun (WGS) entry which is preliminary data.</text>
</comment>
<accession>A0A8J4Y659</accession>
<dbReference type="Proteomes" id="UP000770661">
    <property type="component" value="Unassembled WGS sequence"/>
</dbReference>
<feature type="signal peptide" evidence="1">
    <location>
        <begin position="1"/>
        <end position="28"/>
    </location>
</feature>
<evidence type="ECO:0000313" key="2">
    <source>
        <dbReference type="EMBL" id="KAG0721407.1"/>
    </source>
</evidence>
<feature type="chain" id="PRO_5035299001" evidence="1">
    <location>
        <begin position="29"/>
        <end position="159"/>
    </location>
</feature>
<keyword evidence="3" id="KW-1185">Reference proteome</keyword>
<dbReference type="AlphaFoldDB" id="A0A8J4Y659"/>
<dbReference type="OrthoDB" id="10573288at2759"/>
<protein>
    <submittedName>
        <fullName evidence="2">Uncharacterized protein</fullName>
    </submittedName>
</protein>
<proteinExistence type="predicted"/>
<keyword evidence="1" id="KW-0732">Signal</keyword>
<evidence type="ECO:0000256" key="1">
    <source>
        <dbReference type="SAM" id="SignalP"/>
    </source>
</evidence>
<sequence length="159" mass="17172">MSCRMRWTLLGVSCGLLLVGLAATEAKAEESQESNAVGRFIAKITTRTRLLFTTSTTTVPFTCATFSSAVCRRRRRFQRATTTQDFDDKAEDGPVELFSGQLDGPEVEGGRKQGRISLTLIGTVTTTTFTITSTSTNSATTFSVSYFCSAPNVVFPPGC</sequence>
<evidence type="ECO:0000313" key="3">
    <source>
        <dbReference type="Proteomes" id="UP000770661"/>
    </source>
</evidence>
<name>A0A8J4Y659_CHIOP</name>